<reference evidence="1 2" key="1">
    <citation type="submission" date="2017-11" db="EMBL/GenBank/DDBJ databases">
        <title>A major lineage of nontailed dsDNA viruses as unrecognized killers of marine bacteria.</title>
        <authorList>
            <person name="Kauffman K.M."/>
            <person name="Hussain F.A."/>
            <person name="Yang J."/>
            <person name="Arevalo P."/>
            <person name="Brown J.M."/>
            <person name="Chang W.K."/>
            <person name="VanInsberghe D."/>
            <person name="Elsherbini J."/>
            <person name="Cutler M.B."/>
            <person name="Kelly L."/>
            <person name="Polz M.F."/>
        </authorList>
    </citation>
    <scope>NUCLEOTIDE SEQUENCE [LARGE SCALE GENOMIC DNA]</scope>
</reference>
<dbReference type="Proteomes" id="UP000269348">
    <property type="component" value="Segment"/>
</dbReference>
<sequence length="68" mass="7745">MNKQQQLMDHILNSIKEDFLVFADEGEYSPEDLVGGVAMAFDLMAHSYGADKVETEHYHIKAKETEVE</sequence>
<protein>
    <submittedName>
        <fullName evidence="1">Uncharacterized protein</fullName>
    </submittedName>
</protein>
<gene>
    <name evidence="1" type="ORF">NVP1238A_67</name>
</gene>
<dbReference type="EMBL" id="MG592603">
    <property type="protein sequence ID" value="AUR97316.1"/>
    <property type="molecule type" value="Genomic_DNA"/>
</dbReference>
<organism evidence="1 2">
    <name type="scientific">Vibrio phage 1.238.A._10N.261.52.F10</name>
    <dbReference type="NCBI Taxonomy" id="1881231"/>
    <lineage>
        <taxon>Viruses</taxon>
        <taxon>Duplodnaviria</taxon>
        <taxon>Heunggongvirae</taxon>
        <taxon>Uroviricota</taxon>
        <taxon>Caudoviricetes</taxon>
        <taxon>Schitoviridae</taxon>
        <taxon>Pariacacavirus</taxon>
        <taxon>Pariacacavirus 1238A</taxon>
    </lineage>
</organism>
<proteinExistence type="predicted"/>
<name>A0A2I7RUH7_9CAUD</name>
<evidence type="ECO:0000313" key="1">
    <source>
        <dbReference type="EMBL" id="AUR97316.1"/>
    </source>
</evidence>
<evidence type="ECO:0000313" key="2">
    <source>
        <dbReference type="Proteomes" id="UP000269348"/>
    </source>
</evidence>
<accession>A0A2I7RUH7</accession>
<keyword evidence="2" id="KW-1185">Reference proteome</keyword>